<feature type="region of interest" description="Disordered" evidence="1">
    <location>
        <begin position="25"/>
        <end position="57"/>
    </location>
</feature>
<proteinExistence type="predicted"/>
<evidence type="ECO:0000313" key="2">
    <source>
        <dbReference type="EMBL" id="GMM61434.1"/>
    </source>
</evidence>
<organism evidence="2 3">
    <name type="scientific">Novosphingobium pituita</name>
    <dbReference type="NCBI Taxonomy" id="3056842"/>
    <lineage>
        <taxon>Bacteria</taxon>
        <taxon>Pseudomonadati</taxon>
        <taxon>Pseudomonadota</taxon>
        <taxon>Alphaproteobacteria</taxon>
        <taxon>Sphingomonadales</taxon>
        <taxon>Sphingomonadaceae</taxon>
        <taxon>Novosphingobium</taxon>
    </lineage>
</organism>
<dbReference type="Proteomes" id="UP001187221">
    <property type="component" value="Unassembled WGS sequence"/>
</dbReference>
<comment type="caution">
    <text evidence="2">The sequence shown here is derived from an EMBL/GenBank/DDBJ whole genome shotgun (WGS) entry which is preliminary data.</text>
</comment>
<gene>
    <name evidence="2" type="ORF">NUTIK01_22110</name>
</gene>
<reference evidence="2 3" key="1">
    <citation type="submission" date="2023-06" db="EMBL/GenBank/DDBJ databases">
        <title>Draft genome sequence of Novosphingobium sp. strain IK01.</title>
        <authorList>
            <person name="Hatamoto M."/>
            <person name="Ikarashi T."/>
            <person name="Yamaguchi T."/>
        </authorList>
    </citation>
    <scope>NUCLEOTIDE SEQUENCE [LARGE SCALE GENOMIC DNA]</scope>
    <source>
        <strain evidence="2 3">IK01</strain>
    </source>
</reference>
<accession>A0ABQ6P867</accession>
<protein>
    <recommendedName>
        <fullName evidence="4">Lipoprotein</fullName>
    </recommendedName>
</protein>
<dbReference type="EMBL" id="BTFW01000001">
    <property type="protein sequence ID" value="GMM61434.1"/>
    <property type="molecule type" value="Genomic_DNA"/>
</dbReference>
<name>A0ABQ6P867_9SPHN</name>
<dbReference type="PROSITE" id="PS51257">
    <property type="entry name" value="PROKAR_LIPOPROTEIN"/>
    <property type="match status" value="1"/>
</dbReference>
<evidence type="ECO:0008006" key="4">
    <source>
        <dbReference type="Google" id="ProtNLM"/>
    </source>
</evidence>
<evidence type="ECO:0000313" key="3">
    <source>
        <dbReference type="Proteomes" id="UP001187221"/>
    </source>
</evidence>
<sequence length="193" mass="20232">MIHARPRSAALSILAIAQTIALSGCGGHEAAPAPSSPSPEARSASDAAEMTPPPWLVSPASLAAHEDAPAARASAPVPSASRDPAVVARAWADAVEQRDWALVRAFWGEGGTRSGLSQKAFAARWGQLVQPRVTLEAGQQEGAAGSLYDTVPVTIIDGAHHYRGQIVLRRANDGLGASAEQMRWHIESTTFPF</sequence>
<evidence type="ECO:0000256" key="1">
    <source>
        <dbReference type="SAM" id="MobiDB-lite"/>
    </source>
</evidence>
<feature type="compositionally biased region" description="Low complexity" evidence="1">
    <location>
        <begin position="29"/>
        <end position="49"/>
    </location>
</feature>
<keyword evidence="3" id="KW-1185">Reference proteome</keyword>